<organism evidence="2 3">
    <name type="scientific">Halonotius roseus</name>
    <dbReference type="NCBI Taxonomy" id="2511997"/>
    <lineage>
        <taxon>Archaea</taxon>
        <taxon>Methanobacteriati</taxon>
        <taxon>Methanobacteriota</taxon>
        <taxon>Stenosarchaea group</taxon>
        <taxon>Halobacteria</taxon>
        <taxon>Halobacteriales</taxon>
        <taxon>Haloferacaceae</taxon>
        <taxon>Halonotius</taxon>
    </lineage>
</organism>
<evidence type="ECO:0000313" key="2">
    <source>
        <dbReference type="EMBL" id="TQQ80648.1"/>
    </source>
</evidence>
<evidence type="ECO:0000256" key="1">
    <source>
        <dbReference type="SAM" id="MobiDB-lite"/>
    </source>
</evidence>
<dbReference type="AlphaFoldDB" id="A0A544QNZ7"/>
<keyword evidence="3" id="KW-1185">Reference proteome</keyword>
<dbReference type="Proteomes" id="UP000315385">
    <property type="component" value="Unassembled WGS sequence"/>
</dbReference>
<name>A0A544QNZ7_9EURY</name>
<reference evidence="2 3" key="1">
    <citation type="submission" date="2019-02" db="EMBL/GenBank/DDBJ databases">
        <title>Halonotius sp. a new haloqrchaeon isolated from saline water.</title>
        <authorList>
            <person name="Duran-Viseras A."/>
            <person name="Sanchez-Porro C."/>
            <person name="Ventosa A."/>
        </authorList>
    </citation>
    <scope>NUCLEOTIDE SEQUENCE [LARGE SCALE GENOMIC DNA]</scope>
    <source>
        <strain evidence="2 3">F9-27</strain>
    </source>
</reference>
<feature type="region of interest" description="Disordered" evidence="1">
    <location>
        <begin position="1"/>
        <end position="28"/>
    </location>
</feature>
<dbReference type="RefSeq" id="WP_142443760.1">
    <property type="nucleotide sequence ID" value="NZ_SESI01000002.1"/>
</dbReference>
<protein>
    <submittedName>
        <fullName evidence="2">Uncharacterized protein</fullName>
    </submittedName>
</protein>
<accession>A0A544QNZ7</accession>
<evidence type="ECO:0000313" key="3">
    <source>
        <dbReference type="Proteomes" id="UP000315385"/>
    </source>
</evidence>
<dbReference type="OrthoDB" id="336604at2157"/>
<gene>
    <name evidence="2" type="ORF">EWF95_09210</name>
</gene>
<feature type="compositionally biased region" description="Polar residues" evidence="1">
    <location>
        <begin position="1"/>
        <end position="16"/>
    </location>
</feature>
<sequence>MSSANLQGFGQTTTMPTPGPRDVAGDTATLPETIPQTEQTVYRDSDTIIRIHPAEPGGEVLCVTLYVPLDEVTASMTPAHASSWREQSFETAPNTADALPESTYELYKQTVTELTERFGVSISEPTTGYGRCHRRHDGPGIVSFRTRLR</sequence>
<comment type="caution">
    <text evidence="2">The sequence shown here is derived from an EMBL/GenBank/DDBJ whole genome shotgun (WGS) entry which is preliminary data.</text>
</comment>
<dbReference type="EMBL" id="SESI01000002">
    <property type="protein sequence ID" value="TQQ80648.1"/>
    <property type="molecule type" value="Genomic_DNA"/>
</dbReference>
<proteinExistence type="predicted"/>